<dbReference type="OrthoDB" id="4965795at2"/>
<dbReference type="AlphaFoldDB" id="A0A4R4P383"/>
<sequence>MVYIINSMFEIEMEPEIVTWLDTLTFAQYQRVMRNVDDYLVDRGDMLDGDHTKALRDGVRELRFHLEDTAWRITYWLPTGPDRMIVLLTVFQKVRNDAQPRDVERAVNARRVCETSHTGPADHVYERSK</sequence>
<gene>
    <name evidence="1" type="ORF">E1284_16330</name>
</gene>
<proteinExistence type="predicted"/>
<evidence type="ECO:0008006" key="3">
    <source>
        <dbReference type="Google" id="ProtNLM"/>
    </source>
</evidence>
<keyword evidence="2" id="KW-1185">Reference proteome</keyword>
<evidence type="ECO:0000313" key="1">
    <source>
        <dbReference type="EMBL" id="TDC15087.1"/>
    </source>
</evidence>
<dbReference type="Pfam" id="PF05973">
    <property type="entry name" value="Gp49"/>
    <property type="match status" value="1"/>
</dbReference>
<dbReference type="Proteomes" id="UP000295431">
    <property type="component" value="Unassembled WGS sequence"/>
</dbReference>
<name>A0A4R4P383_9ACTN</name>
<organism evidence="1 2">
    <name type="scientific">Actinomadura bangladeshensis</name>
    <dbReference type="NCBI Taxonomy" id="453573"/>
    <lineage>
        <taxon>Bacteria</taxon>
        <taxon>Bacillati</taxon>
        <taxon>Actinomycetota</taxon>
        <taxon>Actinomycetes</taxon>
        <taxon>Streptosporangiales</taxon>
        <taxon>Thermomonosporaceae</taxon>
        <taxon>Actinomadura</taxon>
    </lineage>
</organism>
<accession>A0A4R4P383</accession>
<comment type="caution">
    <text evidence="1">The sequence shown here is derived from an EMBL/GenBank/DDBJ whole genome shotgun (WGS) entry which is preliminary data.</text>
</comment>
<dbReference type="InterPro" id="IPR009241">
    <property type="entry name" value="HigB-like"/>
</dbReference>
<protein>
    <recommendedName>
        <fullName evidence="3">Type II toxin-antitoxin system RelE/ParE family toxin</fullName>
    </recommendedName>
</protein>
<evidence type="ECO:0000313" key="2">
    <source>
        <dbReference type="Proteomes" id="UP000295431"/>
    </source>
</evidence>
<dbReference type="EMBL" id="SMJW01000072">
    <property type="protein sequence ID" value="TDC15087.1"/>
    <property type="molecule type" value="Genomic_DNA"/>
</dbReference>
<reference evidence="1 2" key="1">
    <citation type="submission" date="2019-03" db="EMBL/GenBank/DDBJ databases">
        <title>Draft genome sequences of novel Actinobacteria.</title>
        <authorList>
            <person name="Sahin N."/>
            <person name="Ay H."/>
            <person name="Saygin H."/>
        </authorList>
    </citation>
    <scope>NUCLEOTIDE SEQUENCE [LARGE SCALE GENOMIC DNA]</scope>
    <source>
        <strain evidence="1 2">DSM 45347</strain>
    </source>
</reference>